<protein>
    <submittedName>
        <fullName evidence="2">PPIase cyclophilin-type domain-containing protein</fullName>
    </submittedName>
</protein>
<dbReference type="Proteomes" id="UP000887580">
    <property type="component" value="Unplaced"/>
</dbReference>
<dbReference type="WBParaSite" id="PS1159_v2.g19856.t1">
    <property type="protein sequence ID" value="PS1159_v2.g19856.t1"/>
    <property type="gene ID" value="PS1159_v2.g19856"/>
</dbReference>
<sequence>MSNMYINEPRTSGKVCLVTTLGDIDIELWSKECPLATRNFVQLCMEGYYDGTIFHRLQKDFMVQGGDPTGTGESNDSIYDGPFKSEFHQRLQFNRRGLLGCAGNKDANGSQFFFTLGSTPELYKKHTMFGKVTGNTVFNLMRFNDHDIDKNERPVPEQKIIKVKILENPFKDIKPRERAEINKPEKSKEKKEKKKVPVTKNTALLSFGDEVEEDEEELTKINKDLSKKGKSAHDVLNDQKLSKAAAVNPEEFSNYEKPIKSDDEDDEKKDERINKIREKLKKRKLVDKKNEIEDENFEDAMAAEKRRRIDEEKQKLTEQLNELQKEYAKSLRGPKVHNNDDEETQSEAIKNYSNMKLKFKKDMKGIVKQADPSREAQTMQMFEMIKNKIAKPKDAPVADVKEDEALPPEILEAAAGNKAVIEENAEDEVGETWMAKKFNAPEDIYITKARDANMKDQDEEWYPIGDPRNKMAQRRRDGALDDILLRMLLRIRRNPQIFCKRGILSDTTKDGDNKNSEEKTDSKTSPNKELKLEKDEEVKKTAQPSYLGYLSGVITSVWPLGSVISGVTIGKEDKSTERVVPVAVKRASREEVTQKTDTLVKKFLLAESTQSRILRIEELNRHLMNYPASRLAAIEKRRLIPSLLKFRVHAPDEYLKEESRQCLALLGYCDPPKGGGVRVLSIDGGGTRGILGLEVLGQLEKEAGNKKICELFDIIVGVSTGAILSVLLGAKRKSVEECKAIYLELSRQLFNQGRLSGVSGLLMSHSYYNSKKWTEILQNVIGADVSVISTSRNPNSPKLAIISSIVNAPQLQPYIFRNYEHPAGRDSHFRGGTKNLLHEAVQCSSAAPGYFAEVPLGTIVHQDGGVLVNNPTAIAIHEARQLWPNEKIQCVVSVGNGRSVAELELTAKATATRIQDKISKIVDSATDTELVHLAMSDLLPPDTYFRLNPYMSFPYTLDEIDPNKLNQMRRDSLLYVRRNRNKISLAAEQLAMPPSILQQCKRTIFDLRSHWGKYKV</sequence>
<evidence type="ECO:0000313" key="1">
    <source>
        <dbReference type="Proteomes" id="UP000887580"/>
    </source>
</evidence>
<organism evidence="1 2">
    <name type="scientific">Panagrolaimus sp. PS1159</name>
    <dbReference type="NCBI Taxonomy" id="55785"/>
    <lineage>
        <taxon>Eukaryota</taxon>
        <taxon>Metazoa</taxon>
        <taxon>Ecdysozoa</taxon>
        <taxon>Nematoda</taxon>
        <taxon>Chromadorea</taxon>
        <taxon>Rhabditida</taxon>
        <taxon>Tylenchina</taxon>
        <taxon>Panagrolaimomorpha</taxon>
        <taxon>Panagrolaimoidea</taxon>
        <taxon>Panagrolaimidae</taxon>
        <taxon>Panagrolaimus</taxon>
    </lineage>
</organism>
<proteinExistence type="predicted"/>
<evidence type="ECO:0000313" key="2">
    <source>
        <dbReference type="WBParaSite" id="PS1159_v2.g19856.t1"/>
    </source>
</evidence>
<name>A0AC35FQ74_9BILA</name>
<accession>A0AC35FQ74</accession>
<reference evidence="2" key="1">
    <citation type="submission" date="2022-11" db="UniProtKB">
        <authorList>
            <consortium name="WormBaseParasite"/>
        </authorList>
    </citation>
    <scope>IDENTIFICATION</scope>
</reference>